<evidence type="ECO:0000256" key="8">
    <source>
        <dbReference type="ARBA" id="ARBA00023136"/>
    </source>
</evidence>
<comment type="catalytic activity">
    <reaction evidence="9">
        <text>L-serine(in) + Na(+)(in) = L-serine(out) + Na(+)(out)</text>
        <dbReference type="Rhea" id="RHEA:29575"/>
        <dbReference type="ChEBI" id="CHEBI:29101"/>
        <dbReference type="ChEBI" id="CHEBI:33384"/>
    </reaction>
</comment>
<dbReference type="InterPro" id="IPR023025">
    <property type="entry name" value="Ser_Thr_transp_SstT"/>
</dbReference>
<evidence type="ECO:0000256" key="9">
    <source>
        <dbReference type="HAMAP-Rule" id="MF_01582"/>
    </source>
</evidence>
<keyword evidence="7 9" id="KW-1133">Transmembrane helix</keyword>
<evidence type="ECO:0000256" key="4">
    <source>
        <dbReference type="ARBA" id="ARBA00022692"/>
    </source>
</evidence>
<dbReference type="InterPro" id="IPR001991">
    <property type="entry name" value="Na-dicarboxylate_symporter"/>
</dbReference>
<protein>
    <recommendedName>
        <fullName evidence="9">Serine/threonine transporter SstT</fullName>
    </recommendedName>
    <alternativeName>
        <fullName evidence="9">Na(+)/serine-threonine symporter</fullName>
    </alternativeName>
</protein>
<accession>A0A140DSV4</accession>
<comment type="subcellular location">
    <subcellularLocation>
        <location evidence="9">Cell membrane</location>
        <topology evidence="9">Multi-pass membrane protein</topology>
    </subcellularLocation>
    <subcellularLocation>
        <location evidence="1">Membrane</location>
        <topology evidence="1">Multi-pass membrane protein</topology>
    </subcellularLocation>
</comment>
<dbReference type="EMBL" id="CP011391">
    <property type="protein sequence ID" value="AMK53731.1"/>
    <property type="molecule type" value="Genomic_DNA"/>
</dbReference>
<dbReference type="Pfam" id="PF00375">
    <property type="entry name" value="SDF"/>
    <property type="match status" value="1"/>
</dbReference>
<comment type="caution">
    <text evidence="9">Lacks conserved residue(s) required for the propagation of feature annotation.</text>
</comment>
<feature type="transmembrane region" description="Helical" evidence="9">
    <location>
        <begin position="221"/>
        <end position="246"/>
    </location>
</feature>
<comment type="catalytic activity">
    <reaction evidence="9">
        <text>L-threonine(in) + Na(+)(in) = L-threonine(out) + Na(+)(out)</text>
        <dbReference type="Rhea" id="RHEA:69999"/>
        <dbReference type="ChEBI" id="CHEBI:29101"/>
        <dbReference type="ChEBI" id="CHEBI:57926"/>
    </reaction>
</comment>
<evidence type="ECO:0000256" key="5">
    <source>
        <dbReference type="ARBA" id="ARBA00022847"/>
    </source>
</evidence>
<feature type="transmembrane region" description="Helical" evidence="9">
    <location>
        <begin position="82"/>
        <end position="104"/>
    </location>
</feature>
<dbReference type="PANTHER" id="PTHR42865">
    <property type="entry name" value="PROTON/GLUTAMATE-ASPARTATE SYMPORTER"/>
    <property type="match status" value="1"/>
</dbReference>
<organism evidence="10 11">
    <name type="scientific">Faecalibaculum rodentium</name>
    <dbReference type="NCBI Taxonomy" id="1702221"/>
    <lineage>
        <taxon>Bacteria</taxon>
        <taxon>Bacillati</taxon>
        <taxon>Bacillota</taxon>
        <taxon>Erysipelotrichia</taxon>
        <taxon>Erysipelotrichales</taxon>
        <taxon>Erysipelotrichaceae</taxon>
        <taxon>Faecalibaculum</taxon>
    </lineage>
</organism>
<dbReference type="PATRIC" id="fig|1702221.3.peg.572"/>
<dbReference type="SUPFAM" id="SSF118215">
    <property type="entry name" value="Proton glutamate symport protein"/>
    <property type="match status" value="1"/>
</dbReference>
<comment type="similarity">
    <text evidence="9">Belongs to the dicarboxylate/amino acid:cation symporter (DAACS) (TC 2.A.23) family.</text>
</comment>
<evidence type="ECO:0000313" key="11">
    <source>
        <dbReference type="Proteomes" id="UP000069771"/>
    </source>
</evidence>
<keyword evidence="8 9" id="KW-0472">Membrane</keyword>
<dbReference type="GO" id="GO:0032329">
    <property type="term" value="P:serine transport"/>
    <property type="evidence" value="ECO:0007669"/>
    <property type="project" value="InterPro"/>
</dbReference>
<evidence type="ECO:0000256" key="1">
    <source>
        <dbReference type="ARBA" id="ARBA00004141"/>
    </source>
</evidence>
<dbReference type="AlphaFoldDB" id="A0A140DSV4"/>
<dbReference type="PRINTS" id="PR00173">
    <property type="entry name" value="EDTRNSPORT"/>
</dbReference>
<dbReference type="Gene3D" id="1.10.3860.10">
    <property type="entry name" value="Sodium:dicarboxylate symporter"/>
    <property type="match status" value="1"/>
</dbReference>
<keyword evidence="2 9" id="KW-0813">Transport</keyword>
<evidence type="ECO:0000256" key="3">
    <source>
        <dbReference type="ARBA" id="ARBA00022475"/>
    </source>
</evidence>
<sequence>MGRNLKNFSEMYARNRQLFIYGVTIVRCQEIDMKRILNWLKAAAAKYNSTSLILRIFIGLVIGVILAIVLPGWTWLGEPGNLFVGALKAVAPVLVFVLVSSALAQNGQGLDKRFGTVIGLYMLTTFLAAVLAVCMSFLFPQTIVLADAAASDTIPQGLGDVIHTLLMNIVANPVDAIAQANYIGILMWAVLFGFAMKAVASDLARQFMADVADAVSVIVRWVINLAPFGIMGLIFTTVSTSGLSIFTDYGKLLLLLVATMLIMALVVSPLVIFLCLRVNPCPLVFRCLRESGIPAFFTRSSAANIPVNMELCEKMGLDRNFYSVSIPLGSTINMDGAAITITIMTLAAAHTLGIEVSIPAAIILSVLSALAACGASGVAGGSLLLIPMACSLFGIGQDVAMQVVAVGFIIGVVQDSVETALNSAGDAAFTTTAEFMQWKREGRPLPEFLDRHSRSKR</sequence>
<keyword evidence="3 9" id="KW-1003">Cell membrane</keyword>
<keyword evidence="4 9" id="KW-0812">Transmembrane</keyword>
<keyword evidence="5 9" id="KW-0769">Symport</keyword>
<comment type="function">
    <text evidence="9">Involved in the import of serine and threonine into the cell, with the concomitant import of sodium (symport system).</text>
</comment>
<reference evidence="10 11" key="1">
    <citation type="journal article" date="2016" name="Gut Pathog.">
        <title>Whole genome sequencing of "Faecalibaculum rodentium" ALO17, isolated from C57BL/6J laboratory mouse feces.</title>
        <authorList>
            <person name="Lim S."/>
            <person name="Chang D.H."/>
            <person name="Ahn S."/>
            <person name="Kim B.C."/>
        </authorList>
    </citation>
    <scope>NUCLEOTIDE SEQUENCE [LARGE SCALE GENOMIC DNA]</scope>
    <source>
        <strain evidence="10 11">Alo17</strain>
    </source>
</reference>
<feature type="transmembrane region" description="Helical" evidence="9">
    <location>
        <begin position="360"/>
        <end position="386"/>
    </location>
</feature>
<dbReference type="NCBIfam" id="NF010151">
    <property type="entry name" value="PRK13628.1"/>
    <property type="match status" value="1"/>
</dbReference>
<keyword evidence="11" id="KW-1185">Reference proteome</keyword>
<feature type="transmembrane region" description="Helical" evidence="9">
    <location>
        <begin position="116"/>
        <end position="139"/>
    </location>
</feature>
<gene>
    <name evidence="9" type="primary">sstT</name>
    <name evidence="10" type="ORF">AALO17_05970</name>
</gene>
<name>A0A140DSV4_9FIRM</name>
<dbReference type="InterPro" id="IPR036458">
    <property type="entry name" value="Na:dicarbo_symporter_sf"/>
</dbReference>
<dbReference type="GO" id="GO:0015293">
    <property type="term" value="F:symporter activity"/>
    <property type="evidence" value="ECO:0007669"/>
    <property type="project" value="UniProtKB-UniRule"/>
</dbReference>
<keyword evidence="6 9" id="KW-0029">Amino-acid transport</keyword>
<dbReference type="GO" id="GO:0015171">
    <property type="term" value="F:amino acid transmembrane transporter activity"/>
    <property type="evidence" value="ECO:0007669"/>
    <property type="project" value="UniProtKB-UniRule"/>
</dbReference>
<dbReference type="HAMAP" id="MF_01582">
    <property type="entry name" value="Ser_Thr_transp_SstT"/>
    <property type="match status" value="1"/>
</dbReference>
<evidence type="ECO:0000256" key="6">
    <source>
        <dbReference type="ARBA" id="ARBA00022970"/>
    </source>
</evidence>
<dbReference type="PANTHER" id="PTHR42865:SF8">
    <property type="entry name" value="SERINE_THREONINE TRANSPORTER SSTT"/>
    <property type="match status" value="1"/>
</dbReference>
<dbReference type="GO" id="GO:0005886">
    <property type="term" value="C:plasma membrane"/>
    <property type="evidence" value="ECO:0007669"/>
    <property type="project" value="UniProtKB-SubCell"/>
</dbReference>
<dbReference type="Proteomes" id="UP000069771">
    <property type="component" value="Chromosome"/>
</dbReference>
<evidence type="ECO:0000313" key="10">
    <source>
        <dbReference type="EMBL" id="AMK53731.1"/>
    </source>
</evidence>
<feature type="transmembrane region" description="Helical" evidence="9">
    <location>
        <begin position="182"/>
        <end position="200"/>
    </location>
</feature>
<feature type="transmembrane region" description="Helical" evidence="9">
    <location>
        <begin position="52"/>
        <end position="76"/>
    </location>
</feature>
<proteinExistence type="inferred from homology"/>
<evidence type="ECO:0000256" key="7">
    <source>
        <dbReference type="ARBA" id="ARBA00022989"/>
    </source>
</evidence>
<dbReference type="GO" id="GO:0015826">
    <property type="term" value="P:threonine transport"/>
    <property type="evidence" value="ECO:0007669"/>
    <property type="project" value="InterPro"/>
</dbReference>
<dbReference type="KEGG" id="fro:AALO17_05970"/>
<feature type="transmembrane region" description="Helical" evidence="9">
    <location>
        <begin position="252"/>
        <end position="276"/>
    </location>
</feature>
<evidence type="ECO:0000256" key="2">
    <source>
        <dbReference type="ARBA" id="ARBA00022448"/>
    </source>
</evidence>